<feature type="region of interest" description="Disordered" evidence="11">
    <location>
        <begin position="221"/>
        <end position="290"/>
    </location>
</feature>
<keyword evidence="10" id="KW-0472">Membrane</keyword>
<dbReference type="Gene3D" id="1.10.287.130">
    <property type="match status" value="1"/>
</dbReference>
<comment type="catalytic activity">
    <reaction evidence="1">
        <text>ATP + protein L-histidine = ADP + protein N-phospho-L-histidine.</text>
        <dbReference type="EC" id="2.7.13.3"/>
    </reaction>
</comment>
<dbReference type="Gene3D" id="3.30.565.10">
    <property type="entry name" value="Histidine kinase-like ATPase, C-terminal domain"/>
    <property type="match status" value="1"/>
</dbReference>
<evidence type="ECO:0000313" key="15">
    <source>
        <dbReference type="Proteomes" id="UP000244081"/>
    </source>
</evidence>
<feature type="region of interest" description="Disordered" evidence="11">
    <location>
        <begin position="1077"/>
        <end position="1122"/>
    </location>
</feature>
<dbReference type="SUPFAM" id="SSF55874">
    <property type="entry name" value="ATPase domain of HSP90 chaperone/DNA topoisomerase II/histidine kinase"/>
    <property type="match status" value="1"/>
</dbReference>
<feature type="compositionally biased region" description="Acidic residues" evidence="11">
    <location>
        <begin position="954"/>
        <end position="965"/>
    </location>
</feature>
<dbReference type="InterPro" id="IPR013767">
    <property type="entry name" value="PAS_fold"/>
</dbReference>
<feature type="region of interest" description="Disordered" evidence="11">
    <location>
        <begin position="726"/>
        <end position="813"/>
    </location>
</feature>
<dbReference type="Pfam" id="PF13188">
    <property type="entry name" value="PAS_8"/>
    <property type="match status" value="1"/>
</dbReference>
<feature type="compositionally biased region" description="Low complexity" evidence="11">
    <location>
        <begin position="312"/>
        <end position="331"/>
    </location>
</feature>
<dbReference type="InterPro" id="IPR036097">
    <property type="entry name" value="HisK_dim/P_sf"/>
</dbReference>
<feature type="domain" description="PAS" evidence="13">
    <location>
        <begin position="1262"/>
        <end position="1332"/>
    </location>
</feature>
<feature type="compositionally biased region" description="Basic and acidic residues" evidence="11">
    <location>
        <begin position="419"/>
        <end position="431"/>
    </location>
</feature>
<evidence type="ECO:0000256" key="9">
    <source>
        <dbReference type="ARBA" id="ARBA00023012"/>
    </source>
</evidence>
<dbReference type="SUPFAM" id="SSF55785">
    <property type="entry name" value="PYP-like sensor domain (PAS domain)"/>
    <property type="match status" value="1"/>
</dbReference>
<name>A0A2T5VF81_9HYPH</name>
<comment type="caution">
    <text evidence="14">The sequence shown here is derived from an EMBL/GenBank/DDBJ whole genome shotgun (WGS) entry which is preliminary data.</text>
</comment>
<dbReference type="FunFam" id="1.10.287.130:FF:000038">
    <property type="entry name" value="Sensory transduction histidine kinase"/>
    <property type="match status" value="1"/>
</dbReference>
<reference evidence="14 15" key="1">
    <citation type="submission" date="2018-04" db="EMBL/GenBank/DDBJ databases">
        <title>Genomic Encyclopedia of Archaeal and Bacterial Type Strains, Phase II (KMG-II): from individual species to whole genera.</title>
        <authorList>
            <person name="Goeker M."/>
        </authorList>
    </citation>
    <scope>NUCLEOTIDE SEQUENCE [LARGE SCALE GENOMIC DNA]</scope>
    <source>
        <strain evidence="14 15">DSM 23382</strain>
    </source>
</reference>
<dbReference type="Pfam" id="PF00989">
    <property type="entry name" value="PAS"/>
    <property type="match status" value="1"/>
</dbReference>
<dbReference type="SMART" id="SM00388">
    <property type="entry name" value="HisKA"/>
    <property type="match status" value="1"/>
</dbReference>
<keyword evidence="5" id="KW-0808">Transferase</keyword>
<evidence type="ECO:0000256" key="2">
    <source>
        <dbReference type="ARBA" id="ARBA00004370"/>
    </source>
</evidence>
<dbReference type="GO" id="GO:0009927">
    <property type="term" value="F:histidine phosphotransfer kinase activity"/>
    <property type="evidence" value="ECO:0007669"/>
    <property type="project" value="TreeGrafter"/>
</dbReference>
<feature type="compositionally biased region" description="Acidic residues" evidence="11">
    <location>
        <begin position="901"/>
        <end position="918"/>
    </location>
</feature>
<evidence type="ECO:0000259" key="13">
    <source>
        <dbReference type="PROSITE" id="PS50112"/>
    </source>
</evidence>
<feature type="compositionally biased region" description="Acidic residues" evidence="11">
    <location>
        <begin position="734"/>
        <end position="744"/>
    </location>
</feature>
<feature type="compositionally biased region" description="Basic and acidic residues" evidence="11">
    <location>
        <begin position="1107"/>
        <end position="1118"/>
    </location>
</feature>
<dbReference type="InterPro" id="IPR036890">
    <property type="entry name" value="HATPase_C_sf"/>
</dbReference>
<dbReference type="NCBIfam" id="TIGR00229">
    <property type="entry name" value="sensory_box"/>
    <property type="match status" value="1"/>
</dbReference>
<keyword evidence="6" id="KW-0547">Nucleotide-binding</keyword>
<dbReference type="RefSeq" id="WP_245926624.1">
    <property type="nucleotide sequence ID" value="NZ_QAYG01000001.1"/>
</dbReference>
<evidence type="ECO:0000256" key="5">
    <source>
        <dbReference type="ARBA" id="ARBA00022679"/>
    </source>
</evidence>
<feature type="domain" description="Histidine kinase" evidence="12">
    <location>
        <begin position="1411"/>
        <end position="1630"/>
    </location>
</feature>
<dbReference type="InterPro" id="IPR000014">
    <property type="entry name" value="PAS"/>
</dbReference>
<sequence>MNAYGRTFIEISALPAVAGLIAETRPAWVWSHDGRRILWANAAGVRFFREHSMAALLARSLADTAPARRHLERLARGSGERDTLERLRFFIGARAVQLTALARALDLSGGTRAALVVASDTRLDIANPTGDFCEMLADEDTSALLIAADGSLVAGAGVLADGAQDIALEQTADGECRLRIGTRLFAGECADLDAAGPAARLVIANATPLPEKTPENIGAEVKATRGETPAEAEAAAETTAETVMSGATTPQALKEEPADAPRTSGAAVEGASPQSSHEDTPHEGSQRTVATSSLPRAFFPWNRFLKSQPTGEAAAEQPESPESQSPESQSSYTLSPDTLSPRSGPFASPDAAPGARAMSSALVERLAQSEEDLIAEARAAKQTLIETARMPDQPQSVDAVSEKGVDDEGQGPASAGVVDRQEPETGEKPEDTGANAADLSAHAHDEMSGTRDVATEGDTDPHADVEPVSEPDEDAPADVFRAEEPAPIPAFEFDNDGRPVRFVWQMNVDHIFTGVSPELAQVIGPEAADIVGRSWEEVADRLDLDPHGRVAAALGRRDTWSGVTVEWPVTDNPVAVPVDLAALPAFDRFRQFEGYRGFGVCRPADAAAMERMNAPASADAVTGEPEARESVPEDEPGLDEARVEEAGSESAARDGVDSGEIVSPQEAEPGEEKPDALSSQAEAEAAPEAEAGKAEVEVAPRSEAVAMAAAAAATIAGAGLLAHETHAQDPAGDTPEEPVEETPEETAPPAADAVLQETPAEARTETPDPALAEVTEAPQPSASVTELPAPVQQPSPAYGIYHDPSGSMPQWGLPEAANSQEYVAKVRESLPQEDGPAVEDTAPGDAAACGEEAPVPDVAARDTDAGPPAALSPVIIIDTTARAEADAGDVSQAEPAREVSEESDAESVVETVDADEPSDSAAADTQKPDALADEAAAGGESAEETAVTGPAETDAPDEAQADADVSDVSGPADAGEGEAEPMLPMGELAPAADADVADASITDASITDASITGAGIVDDGADIASEADPQAEPDGEADGESFAETVVRLAERQVIPPDSQLTRPEREAFRKIAEALGARIDETNRPGDEPAGTGVPPIPMPIAPRPKPREREERRETEGAQAAAIHPRLLDRLPIGVAIVRDRDVEYANRSLLKLLGYADLEALAEAGGLEALFAPPDEWPPEPAGSATIERALCVRASDGSLRPVDAFMHTVPWKTGSGLMISLREKRDNVAEEASLAPEPAPRLVAVPDPERGGERANERIAELEAILETATDGVIVLDADGRILSVNRSAEALFNASRQMMSGSMITDYLAPESHRSALDYLDGLARNGVASVLNDGREVIGQLASAGGLIPLFMTIGRIGQRASKENAKFCAVLRDITQWKKAEEELTTAKRQAENASSQKSDFLAKISHEIRTPLNAIIGFSEVMMDERFGAVGNERYKDYLKDIHASGSHLLSLINDLLDLSKVEAGKFELAFEAVPINDVLRDCVALMQPQANRDRVIIRTSLPGAVPKVVADPRSVRQIVLNLLSNAIKFNQTGGQVIVSTALEPTGEVVMRVRDTGIGMSRKDIEAALEPFRQLHTARLGGGTGLGLPLTKALVEANRAGFSIDSEPNQGTMVEITFPSQRVLAE</sequence>
<keyword evidence="15" id="KW-1185">Reference proteome</keyword>
<dbReference type="EC" id="2.7.13.3" evidence="3"/>
<dbReference type="PRINTS" id="PR00344">
    <property type="entry name" value="BCTRLSENSOR"/>
</dbReference>
<feature type="region of interest" description="Disordered" evidence="11">
    <location>
        <begin position="385"/>
        <end position="474"/>
    </location>
</feature>
<feature type="compositionally biased region" description="Basic and acidic residues" evidence="11">
    <location>
        <begin position="1077"/>
        <end position="1088"/>
    </location>
</feature>
<keyword evidence="9" id="KW-0902">Two-component regulatory system</keyword>
<evidence type="ECO:0000256" key="1">
    <source>
        <dbReference type="ARBA" id="ARBA00000085"/>
    </source>
</evidence>
<dbReference type="SUPFAM" id="SSF47384">
    <property type="entry name" value="Homodimeric domain of signal transducing histidine kinase"/>
    <property type="match status" value="1"/>
</dbReference>
<dbReference type="GO" id="GO:0000155">
    <property type="term" value="F:phosphorelay sensor kinase activity"/>
    <property type="evidence" value="ECO:0007669"/>
    <property type="project" value="InterPro"/>
</dbReference>
<dbReference type="GO" id="GO:0005886">
    <property type="term" value="C:plasma membrane"/>
    <property type="evidence" value="ECO:0007669"/>
    <property type="project" value="TreeGrafter"/>
</dbReference>
<evidence type="ECO:0000259" key="12">
    <source>
        <dbReference type="PROSITE" id="PS50109"/>
    </source>
</evidence>
<dbReference type="InterPro" id="IPR035965">
    <property type="entry name" value="PAS-like_dom_sf"/>
</dbReference>
<keyword evidence="4" id="KW-0597">Phosphoprotein</keyword>
<dbReference type="Pfam" id="PF02518">
    <property type="entry name" value="HATPase_c"/>
    <property type="match status" value="1"/>
</dbReference>
<dbReference type="InterPro" id="IPR003661">
    <property type="entry name" value="HisK_dim/P_dom"/>
</dbReference>
<dbReference type="CDD" id="cd00082">
    <property type="entry name" value="HisKA"/>
    <property type="match status" value="1"/>
</dbReference>
<dbReference type="InterPro" id="IPR003594">
    <property type="entry name" value="HATPase_dom"/>
</dbReference>
<feature type="region of interest" description="Disordered" evidence="11">
    <location>
        <begin position="828"/>
        <end position="870"/>
    </location>
</feature>
<keyword evidence="7" id="KW-0418">Kinase</keyword>
<dbReference type="Proteomes" id="UP000244081">
    <property type="component" value="Unassembled WGS sequence"/>
</dbReference>
<dbReference type="InterPro" id="IPR005467">
    <property type="entry name" value="His_kinase_dom"/>
</dbReference>
<feature type="region of interest" description="Disordered" evidence="11">
    <location>
        <begin position="612"/>
        <end position="697"/>
    </location>
</feature>
<comment type="subcellular location">
    <subcellularLocation>
        <location evidence="2">Membrane</location>
    </subcellularLocation>
</comment>
<evidence type="ECO:0000256" key="8">
    <source>
        <dbReference type="ARBA" id="ARBA00022840"/>
    </source>
</evidence>
<evidence type="ECO:0000256" key="11">
    <source>
        <dbReference type="SAM" id="MobiDB-lite"/>
    </source>
</evidence>
<feature type="compositionally biased region" description="Basic and acidic residues" evidence="11">
    <location>
        <begin position="639"/>
        <end position="656"/>
    </location>
</feature>
<feature type="region of interest" description="Disordered" evidence="11">
    <location>
        <begin position="883"/>
        <end position="989"/>
    </location>
</feature>
<keyword evidence="8" id="KW-0067">ATP-binding</keyword>
<dbReference type="CDD" id="cd00130">
    <property type="entry name" value="PAS"/>
    <property type="match status" value="1"/>
</dbReference>
<protein>
    <recommendedName>
        <fullName evidence="3">histidine kinase</fullName>
        <ecNumber evidence="3">2.7.13.3</ecNumber>
    </recommendedName>
</protein>
<dbReference type="PROSITE" id="PS50112">
    <property type="entry name" value="PAS"/>
    <property type="match status" value="1"/>
</dbReference>
<dbReference type="Pfam" id="PF00512">
    <property type="entry name" value="HisKA"/>
    <property type="match status" value="1"/>
</dbReference>
<accession>A0A2T5VF81</accession>
<dbReference type="EMBL" id="QAYG01000001">
    <property type="protein sequence ID" value="PTW62400.1"/>
    <property type="molecule type" value="Genomic_DNA"/>
</dbReference>
<feature type="compositionally biased region" description="Basic and acidic residues" evidence="11">
    <location>
        <begin position="276"/>
        <end position="285"/>
    </location>
</feature>
<feature type="compositionally biased region" description="Low complexity" evidence="11">
    <location>
        <begin position="933"/>
        <end position="946"/>
    </location>
</feature>
<dbReference type="PROSITE" id="PS50109">
    <property type="entry name" value="HIS_KIN"/>
    <property type="match status" value="1"/>
</dbReference>
<gene>
    <name evidence="14" type="ORF">C8N35_101442</name>
</gene>
<dbReference type="GO" id="GO:0006355">
    <property type="term" value="P:regulation of DNA-templated transcription"/>
    <property type="evidence" value="ECO:0007669"/>
    <property type="project" value="InterPro"/>
</dbReference>
<evidence type="ECO:0000313" key="14">
    <source>
        <dbReference type="EMBL" id="PTW62400.1"/>
    </source>
</evidence>
<evidence type="ECO:0000256" key="3">
    <source>
        <dbReference type="ARBA" id="ARBA00012438"/>
    </source>
</evidence>
<dbReference type="SMART" id="SM00091">
    <property type="entry name" value="PAS"/>
    <property type="match status" value="2"/>
</dbReference>
<dbReference type="PANTHER" id="PTHR43047">
    <property type="entry name" value="TWO-COMPONENT HISTIDINE PROTEIN KINASE"/>
    <property type="match status" value="1"/>
</dbReference>
<feature type="compositionally biased region" description="Low complexity" evidence="11">
    <location>
        <begin position="226"/>
        <end position="242"/>
    </location>
</feature>
<evidence type="ECO:0000256" key="7">
    <source>
        <dbReference type="ARBA" id="ARBA00022777"/>
    </source>
</evidence>
<feature type="compositionally biased region" description="Pro residues" evidence="11">
    <location>
        <begin position="1096"/>
        <end position="1105"/>
    </location>
</feature>
<dbReference type="Gene3D" id="3.30.450.20">
    <property type="entry name" value="PAS domain"/>
    <property type="match status" value="1"/>
</dbReference>
<dbReference type="GO" id="GO:0005524">
    <property type="term" value="F:ATP binding"/>
    <property type="evidence" value="ECO:0007669"/>
    <property type="project" value="UniProtKB-KW"/>
</dbReference>
<dbReference type="SMART" id="SM00387">
    <property type="entry name" value="HATPase_c"/>
    <property type="match status" value="1"/>
</dbReference>
<evidence type="ECO:0000256" key="4">
    <source>
        <dbReference type="ARBA" id="ARBA00022553"/>
    </source>
</evidence>
<dbReference type="CDD" id="cd00075">
    <property type="entry name" value="HATPase"/>
    <property type="match status" value="1"/>
</dbReference>
<feature type="compositionally biased region" description="Polar residues" evidence="11">
    <location>
        <begin position="332"/>
        <end position="341"/>
    </location>
</feature>
<evidence type="ECO:0000256" key="6">
    <source>
        <dbReference type="ARBA" id="ARBA00022741"/>
    </source>
</evidence>
<proteinExistence type="predicted"/>
<feature type="region of interest" description="Disordered" evidence="11">
    <location>
        <begin position="308"/>
        <end position="353"/>
    </location>
</feature>
<dbReference type="PANTHER" id="PTHR43047:SF72">
    <property type="entry name" value="OSMOSENSING HISTIDINE PROTEIN KINASE SLN1"/>
    <property type="match status" value="1"/>
</dbReference>
<dbReference type="InterPro" id="IPR004358">
    <property type="entry name" value="Sig_transdc_His_kin-like_C"/>
</dbReference>
<evidence type="ECO:0000256" key="10">
    <source>
        <dbReference type="ARBA" id="ARBA00023136"/>
    </source>
</evidence>
<organism evidence="14 15">
    <name type="scientific">Breoghania corrubedonensis</name>
    <dbReference type="NCBI Taxonomy" id="665038"/>
    <lineage>
        <taxon>Bacteria</taxon>
        <taxon>Pseudomonadati</taxon>
        <taxon>Pseudomonadota</taxon>
        <taxon>Alphaproteobacteria</taxon>
        <taxon>Hyphomicrobiales</taxon>
        <taxon>Stappiaceae</taxon>
        <taxon>Breoghania</taxon>
    </lineage>
</organism>